<dbReference type="KEGG" id="dva:DAD186_01390"/>
<keyword evidence="2" id="KW-0812">Transmembrane</keyword>
<protein>
    <submittedName>
        <fullName evidence="3">Uncharacterized protein</fullName>
    </submittedName>
</protein>
<organism evidence="3 4">
    <name type="scientific">Dermabacter vaginalis</name>
    <dbReference type="NCBI Taxonomy" id="1630135"/>
    <lineage>
        <taxon>Bacteria</taxon>
        <taxon>Bacillati</taxon>
        <taxon>Actinomycetota</taxon>
        <taxon>Actinomycetes</taxon>
        <taxon>Micrococcales</taxon>
        <taxon>Dermabacteraceae</taxon>
        <taxon>Dermabacter</taxon>
    </lineage>
</organism>
<feature type="compositionally biased region" description="Basic and acidic residues" evidence="1">
    <location>
        <begin position="157"/>
        <end position="167"/>
    </location>
</feature>
<sequence length="167" mass="18601">MSTRNSRSHPPAIRLWLRTAMFLLVGAVAAAICAYYGWWITMTIILVPTLFFAWWVSPARKGQHTPWLDALTRRAPDHAIIVWSPADKHSAQIQIALQPTDPRTSWVNYHHDTEAWAFAQQHGGFAALPIALIGERVLENATSGQVFDALDSTNTEGTKDSGEAPER</sequence>
<accession>A0A1B0ZFH1</accession>
<dbReference type="AlphaFoldDB" id="A0A1B0ZFH1"/>
<dbReference type="STRING" id="1630135.DAD186_01390"/>
<evidence type="ECO:0000256" key="2">
    <source>
        <dbReference type="SAM" id="Phobius"/>
    </source>
</evidence>
<evidence type="ECO:0000313" key="4">
    <source>
        <dbReference type="Proteomes" id="UP000092596"/>
    </source>
</evidence>
<evidence type="ECO:0000313" key="3">
    <source>
        <dbReference type="EMBL" id="ANP26698.1"/>
    </source>
</evidence>
<feature type="transmembrane region" description="Helical" evidence="2">
    <location>
        <begin position="12"/>
        <end position="32"/>
    </location>
</feature>
<dbReference type="Proteomes" id="UP000092596">
    <property type="component" value="Chromosome"/>
</dbReference>
<keyword evidence="2" id="KW-1133">Transmembrane helix</keyword>
<name>A0A1B0ZFH1_9MICO</name>
<evidence type="ECO:0000256" key="1">
    <source>
        <dbReference type="SAM" id="MobiDB-lite"/>
    </source>
</evidence>
<feature type="region of interest" description="Disordered" evidence="1">
    <location>
        <begin position="148"/>
        <end position="167"/>
    </location>
</feature>
<dbReference type="RefSeq" id="WP_065247084.1">
    <property type="nucleotide sequence ID" value="NZ_CP012117.1"/>
</dbReference>
<dbReference type="EMBL" id="CP012117">
    <property type="protein sequence ID" value="ANP26698.1"/>
    <property type="molecule type" value="Genomic_DNA"/>
</dbReference>
<proteinExistence type="predicted"/>
<keyword evidence="2" id="KW-0472">Membrane</keyword>
<reference evidence="3 4" key="1">
    <citation type="submission" date="2015-06" db="EMBL/GenBank/DDBJ databases">
        <title>Investigation of pathophysiology for high-risk pregnancy and development of treatment modality based on it.</title>
        <authorList>
            <person name="Kim B.-C."/>
            <person name="Lim S."/>
        </authorList>
    </citation>
    <scope>NUCLEOTIDE SEQUENCE [LARGE SCALE GENOMIC DNA]</scope>
    <source>
        <strain evidence="3 4">AD1-86</strain>
    </source>
</reference>
<gene>
    <name evidence="3" type="ORF">DAD186_01390</name>
</gene>